<gene>
    <name evidence="1" type="ORF">GOP47_0021581</name>
</gene>
<proteinExistence type="predicted"/>
<evidence type="ECO:0000313" key="2">
    <source>
        <dbReference type="Proteomes" id="UP000886520"/>
    </source>
</evidence>
<dbReference type="AlphaFoldDB" id="A0A9D4U7P4"/>
<organism evidence="1 2">
    <name type="scientific">Adiantum capillus-veneris</name>
    <name type="common">Maidenhair fern</name>
    <dbReference type="NCBI Taxonomy" id="13818"/>
    <lineage>
        <taxon>Eukaryota</taxon>
        <taxon>Viridiplantae</taxon>
        <taxon>Streptophyta</taxon>
        <taxon>Embryophyta</taxon>
        <taxon>Tracheophyta</taxon>
        <taxon>Polypodiopsida</taxon>
        <taxon>Polypodiidae</taxon>
        <taxon>Polypodiales</taxon>
        <taxon>Pteridineae</taxon>
        <taxon>Pteridaceae</taxon>
        <taxon>Vittarioideae</taxon>
        <taxon>Adiantum</taxon>
    </lineage>
</organism>
<name>A0A9D4U7P4_ADICA</name>
<reference evidence="1" key="1">
    <citation type="submission" date="2021-01" db="EMBL/GenBank/DDBJ databases">
        <title>Adiantum capillus-veneris genome.</title>
        <authorList>
            <person name="Fang Y."/>
            <person name="Liao Q."/>
        </authorList>
    </citation>
    <scope>NUCLEOTIDE SEQUENCE</scope>
    <source>
        <strain evidence="1">H3</strain>
        <tissue evidence="1">Leaf</tissue>
    </source>
</reference>
<comment type="caution">
    <text evidence="1">The sequence shown here is derived from an EMBL/GenBank/DDBJ whole genome shotgun (WGS) entry which is preliminary data.</text>
</comment>
<sequence length="94" mass="10395">MKSWIALATADITTSALCFNYRSLKSSSILLNVYEAGSRLECSRGQKFMSMLMTESITVNESMTSEDGIKRNAFLISGWIEAYVAKAQKEQGAI</sequence>
<keyword evidence="2" id="KW-1185">Reference proteome</keyword>
<dbReference type="EMBL" id="JABFUD020000021">
    <property type="protein sequence ID" value="KAI5063034.1"/>
    <property type="molecule type" value="Genomic_DNA"/>
</dbReference>
<dbReference type="Proteomes" id="UP000886520">
    <property type="component" value="Chromosome 21"/>
</dbReference>
<accession>A0A9D4U7P4</accession>
<protein>
    <submittedName>
        <fullName evidence="1">Uncharacterized protein</fullName>
    </submittedName>
</protein>
<evidence type="ECO:0000313" key="1">
    <source>
        <dbReference type="EMBL" id="KAI5063034.1"/>
    </source>
</evidence>